<dbReference type="EMBL" id="PDJD01000001">
    <property type="protein sequence ID" value="PFG20668.1"/>
    <property type="molecule type" value="Genomic_DNA"/>
</dbReference>
<dbReference type="AlphaFoldDB" id="A0A2A9D1S4"/>
<name>A0A2A9D1S4_9MICO</name>
<evidence type="ECO:0000313" key="1">
    <source>
        <dbReference type="EMBL" id="PFG20668.1"/>
    </source>
</evidence>
<protein>
    <submittedName>
        <fullName evidence="1">Uncharacterized protein</fullName>
    </submittedName>
</protein>
<dbReference type="Proteomes" id="UP000224915">
    <property type="component" value="Unassembled WGS sequence"/>
</dbReference>
<dbReference type="RefSeq" id="WP_169925950.1">
    <property type="nucleotide sequence ID" value="NZ_PDJD01000001.1"/>
</dbReference>
<evidence type="ECO:0000313" key="2">
    <source>
        <dbReference type="Proteomes" id="UP000224915"/>
    </source>
</evidence>
<organism evidence="1 2">
    <name type="scientific">Serinibacter salmoneus</name>
    <dbReference type="NCBI Taxonomy" id="556530"/>
    <lineage>
        <taxon>Bacteria</taxon>
        <taxon>Bacillati</taxon>
        <taxon>Actinomycetota</taxon>
        <taxon>Actinomycetes</taxon>
        <taxon>Micrococcales</taxon>
        <taxon>Beutenbergiaceae</taxon>
        <taxon>Serinibacter</taxon>
    </lineage>
</organism>
<proteinExistence type="predicted"/>
<accession>A0A2A9D1S4</accession>
<reference evidence="1 2" key="1">
    <citation type="submission" date="2017-10" db="EMBL/GenBank/DDBJ databases">
        <title>Sequencing the genomes of 1000 actinobacteria strains.</title>
        <authorList>
            <person name="Klenk H.-P."/>
        </authorList>
    </citation>
    <scope>NUCLEOTIDE SEQUENCE [LARGE SCALE GENOMIC DNA]</scope>
    <source>
        <strain evidence="1 2">DSM 21801</strain>
    </source>
</reference>
<comment type="caution">
    <text evidence="1">The sequence shown here is derived from an EMBL/GenBank/DDBJ whole genome shotgun (WGS) entry which is preliminary data.</text>
</comment>
<keyword evidence="2" id="KW-1185">Reference proteome</keyword>
<gene>
    <name evidence="1" type="ORF">ATL40_2276</name>
</gene>
<sequence length="664" mass="69151">MTAPHIELAASDIARALDVQRPLISMWRSRYAGSPHPFPEGDRVTSHDLQAWLAHTDRLPDRVGPVLALHGELVVRGLNAQIVDDGVEALLVLARLSGEALGSLGAAGVHSLADDIDPDDRSLTSEILALGGSAGAVANLVATMLDAVPDAGAALEVRRRRSHPSPELATAAAETVTRLALALAEWEPGAAARFHDSFPAEGALPAAMPAAAGGWDLPELSTPPLGEGRAARRLRRRLLAHGWLLRELPEGDPEPGELTVSDLTGVADPEEALTAAERIALSLPEGSRAVVLGRASALVARLDGAADSVRADLLRSGRVRAIARTPAGWVPGRSREISAIWVLGDPMDGMPLAKRRTTLVDLGPLAAPGGTLPYGVVNDLVTDVLAAVEGLESMARHAFARSRVVLTSRLLAKGGDLLAGLPDRSVSRAGANRDRVAEVGELVRATHREGQEALPLRVEAHDGAAAREVSVADLVARGALRAFPGNRRPERLGLVEGGGIGLVSAADVAAGVLDQSESLRTTAAELGQRMPAARLTEPGDVIIATAPRPAAVLDVAGGHVVLAPARVLRPVPGKGVAGGAVVHAVHAAGAQDKRWRAWQIPVLAPDQAQELHEASLAIERRRIEAREELLRMNAVAAGLVAGMSVGTMRISSTTDEGMAGGQAR</sequence>